<keyword evidence="8 11" id="KW-0406">Ion transport</keyword>
<evidence type="ECO:0000256" key="10">
    <source>
        <dbReference type="ARBA" id="ARBA00023303"/>
    </source>
</evidence>
<keyword evidence="14" id="KW-0675">Receptor</keyword>
<feature type="transmembrane region" description="Helical" evidence="11">
    <location>
        <begin position="428"/>
        <end position="446"/>
    </location>
</feature>
<dbReference type="InterPro" id="IPR006201">
    <property type="entry name" value="Neur_channel"/>
</dbReference>
<protein>
    <submittedName>
        <fullName evidence="14">Glycine receptor subunit alphaZ1</fullName>
    </submittedName>
</protein>
<evidence type="ECO:0000313" key="15">
    <source>
        <dbReference type="Proteomes" id="UP000440578"/>
    </source>
</evidence>
<dbReference type="Pfam" id="PF02932">
    <property type="entry name" value="Neur_chan_memb"/>
    <property type="match status" value="1"/>
</dbReference>
<dbReference type="InterPro" id="IPR038050">
    <property type="entry name" value="Neuro_actylchol_rec"/>
</dbReference>
<feature type="transmembrane region" description="Helical" evidence="11">
    <location>
        <begin position="310"/>
        <end position="333"/>
    </location>
</feature>
<accession>A0A6A4W2M7</accession>
<gene>
    <name evidence="14" type="primary">glra1_7</name>
    <name evidence="14" type="ORF">FJT64_026833</name>
</gene>
<evidence type="ECO:0000313" key="14">
    <source>
        <dbReference type="EMBL" id="KAF0300685.1"/>
    </source>
</evidence>
<keyword evidence="9 11" id="KW-0472">Membrane</keyword>
<organism evidence="14 15">
    <name type="scientific">Amphibalanus amphitrite</name>
    <name type="common">Striped barnacle</name>
    <name type="synonym">Balanus amphitrite</name>
    <dbReference type="NCBI Taxonomy" id="1232801"/>
    <lineage>
        <taxon>Eukaryota</taxon>
        <taxon>Metazoa</taxon>
        <taxon>Ecdysozoa</taxon>
        <taxon>Arthropoda</taxon>
        <taxon>Crustacea</taxon>
        <taxon>Multicrustacea</taxon>
        <taxon>Cirripedia</taxon>
        <taxon>Thoracica</taxon>
        <taxon>Thoracicalcarea</taxon>
        <taxon>Balanomorpha</taxon>
        <taxon>Balanoidea</taxon>
        <taxon>Balanidae</taxon>
        <taxon>Amphibalaninae</taxon>
        <taxon>Amphibalanus</taxon>
    </lineage>
</organism>
<feature type="transmembrane region" description="Helical" evidence="11">
    <location>
        <begin position="255"/>
        <end position="274"/>
    </location>
</feature>
<evidence type="ECO:0000259" key="12">
    <source>
        <dbReference type="Pfam" id="PF02931"/>
    </source>
</evidence>
<proteinExistence type="inferred from homology"/>
<comment type="subcellular location">
    <subcellularLocation>
        <location evidence="2">Cell membrane</location>
    </subcellularLocation>
    <subcellularLocation>
        <location evidence="1">Membrane</location>
        <topology evidence="1">Multi-pass membrane protein</topology>
    </subcellularLocation>
</comment>
<dbReference type="InterPro" id="IPR018000">
    <property type="entry name" value="Neurotransmitter_ion_chnl_CS"/>
</dbReference>
<feature type="domain" description="Neurotransmitter-gated ion-channel ligand-binding" evidence="12">
    <location>
        <begin position="44"/>
        <end position="246"/>
    </location>
</feature>
<reference evidence="14 15" key="1">
    <citation type="submission" date="2019-07" db="EMBL/GenBank/DDBJ databases">
        <title>Draft genome assembly of a fouling barnacle, Amphibalanus amphitrite (Darwin, 1854): The first reference genome for Thecostraca.</title>
        <authorList>
            <person name="Kim W."/>
        </authorList>
    </citation>
    <scope>NUCLEOTIDE SEQUENCE [LARGE SCALE GENOMIC DNA]</scope>
    <source>
        <strain evidence="14">SNU_AA5</strain>
        <tissue evidence="14">Soma without cirri and trophi</tissue>
    </source>
</reference>
<name>A0A6A4W2M7_AMPAM</name>
<dbReference type="GO" id="GO:0004888">
    <property type="term" value="F:transmembrane signaling receptor activity"/>
    <property type="evidence" value="ECO:0007669"/>
    <property type="project" value="InterPro"/>
</dbReference>
<feature type="transmembrane region" description="Helical" evidence="11">
    <location>
        <begin position="280"/>
        <end position="298"/>
    </location>
</feature>
<dbReference type="Gene3D" id="1.20.58.390">
    <property type="entry name" value="Neurotransmitter-gated ion-channel transmembrane domain"/>
    <property type="match status" value="1"/>
</dbReference>
<comment type="caution">
    <text evidence="14">The sequence shown here is derived from an EMBL/GenBank/DDBJ whole genome shotgun (WGS) entry which is preliminary data.</text>
</comment>
<dbReference type="PRINTS" id="PR00253">
    <property type="entry name" value="GABAARECEPTR"/>
</dbReference>
<keyword evidence="3 11" id="KW-0813">Transport</keyword>
<dbReference type="PROSITE" id="PS00236">
    <property type="entry name" value="NEUROTR_ION_CHANNEL"/>
    <property type="match status" value="1"/>
</dbReference>
<dbReference type="InterPro" id="IPR006028">
    <property type="entry name" value="GABAA/Glycine_rcpt"/>
</dbReference>
<sequence>MNIINQHEAHGSNSSKLCLCFSLTAEENLNASACVVQPQYRVIPSDYDASMPPFPWHQPLSVYISLWVASITDINEMEQEFTVDIYFRMWWSDHRIRFPVCERRSFVLLDQAQLDQLWMPDLYFTLAKTSSRHYVLLRNGGLRLSRENTQVFYSERLTVTNFCAFDFRFFPMDRQRCPMPIEPYIYHGAFVNLTFGDPGIYFNNFKFKIPQYTLSGVEPESCNYEYHFHGEPLNQTCVQGIFVLDRQFSYYFVQMYLPSILIVLVSFLSFWIPVENVPGRVALGVTSLLTLATQFTTMQRSLPPVSYMKAMDVWMFLCIVVVFLAMVEFTLAYNFRILVPEGVEPAEKGGDDRRGSSPLSPLPPVVEPGLAPVAVLGVEHNPYGKRQPKIIVVRPTNGRMAWLSNAIVLLVKKLKDKEGSLVDNVSKILFPVVFAIFNILYWTYYLNRRH</sequence>
<dbReference type="EMBL" id="VIIS01001241">
    <property type="protein sequence ID" value="KAF0300685.1"/>
    <property type="molecule type" value="Genomic_DNA"/>
</dbReference>
<dbReference type="CDD" id="cd19049">
    <property type="entry name" value="LGIC_TM_anion"/>
    <property type="match status" value="1"/>
</dbReference>
<keyword evidence="7 11" id="KW-1133">Transmembrane helix</keyword>
<dbReference type="GO" id="GO:0005230">
    <property type="term" value="F:extracellular ligand-gated monoatomic ion channel activity"/>
    <property type="evidence" value="ECO:0007669"/>
    <property type="project" value="InterPro"/>
</dbReference>
<evidence type="ECO:0000256" key="3">
    <source>
        <dbReference type="ARBA" id="ARBA00022448"/>
    </source>
</evidence>
<evidence type="ECO:0000259" key="13">
    <source>
        <dbReference type="Pfam" id="PF02932"/>
    </source>
</evidence>
<dbReference type="SUPFAM" id="SSF90112">
    <property type="entry name" value="Neurotransmitter-gated ion-channel transmembrane pore"/>
    <property type="match status" value="1"/>
</dbReference>
<dbReference type="GO" id="GO:0005886">
    <property type="term" value="C:plasma membrane"/>
    <property type="evidence" value="ECO:0007669"/>
    <property type="project" value="UniProtKB-SubCell"/>
</dbReference>
<keyword evidence="6" id="KW-0732">Signal</keyword>
<evidence type="ECO:0000256" key="11">
    <source>
        <dbReference type="RuleBase" id="RU000687"/>
    </source>
</evidence>
<evidence type="ECO:0000256" key="5">
    <source>
        <dbReference type="ARBA" id="ARBA00022692"/>
    </source>
</evidence>
<dbReference type="Gene3D" id="2.70.170.10">
    <property type="entry name" value="Neurotransmitter-gated ion-channel ligand-binding domain"/>
    <property type="match status" value="1"/>
</dbReference>
<keyword evidence="10 11" id="KW-0407">Ion channel</keyword>
<dbReference type="PRINTS" id="PR00252">
    <property type="entry name" value="NRIONCHANNEL"/>
</dbReference>
<keyword evidence="15" id="KW-1185">Reference proteome</keyword>
<keyword evidence="5 11" id="KW-0812">Transmembrane</keyword>
<dbReference type="GO" id="GO:0005254">
    <property type="term" value="F:chloride channel activity"/>
    <property type="evidence" value="ECO:0007669"/>
    <property type="project" value="UniProtKB-ARBA"/>
</dbReference>
<evidence type="ECO:0000256" key="7">
    <source>
        <dbReference type="ARBA" id="ARBA00022989"/>
    </source>
</evidence>
<dbReference type="InterPro" id="IPR036734">
    <property type="entry name" value="Neur_chan_lig-bd_sf"/>
</dbReference>
<dbReference type="InterPro" id="IPR006029">
    <property type="entry name" value="Neurotrans-gated_channel_TM"/>
</dbReference>
<evidence type="ECO:0000256" key="4">
    <source>
        <dbReference type="ARBA" id="ARBA00022475"/>
    </source>
</evidence>
<evidence type="ECO:0000256" key="2">
    <source>
        <dbReference type="ARBA" id="ARBA00004236"/>
    </source>
</evidence>
<dbReference type="OrthoDB" id="6416936at2759"/>
<evidence type="ECO:0000256" key="9">
    <source>
        <dbReference type="ARBA" id="ARBA00023136"/>
    </source>
</evidence>
<dbReference type="InterPro" id="IPR006202">
    <property type="entry name" value="Neur_chan_lig-bd"/>
</dbReference>
<dbReference type="AlphaFoldDB" id="A0A6A4W2M7"/>
<dbReference type="InterPro" id="IPR036719">
    <property type="entry name" value="Neuro-gated_channel_TM_sf"/>
</dbReference>
<dbReference type="GO" id="GO:0099095">
    <property type="term" value="F:ligand-gated monoatomic anion channel activity"/>
    <property type="evidence" value="ECO:0007669"/>
    <property type="project" value="UniProtKB-ARBA"/>
</dbReference>
<dbReference type="PANTHER" id="PTHR18945">
    <property type="entry name" value="NEUROTRANSMITTER GATED ION CHANNEL"/>
    <property type="match status" value="1"/>
</dbReference>
<feature type="domain" description="Neurotransmitter-gated ion-channel transmembrane" evidence="13">
    <location>
        <begin position="255"/>
        <end position="335"/>
    </location>
</feature>
<evidence type="ECO:0000256" key="1">
    <source>
        <dbReference type="ARBA" id="ARBA00004141"/>
    </source>
</evidence>
<dbReference type="SUPFAM" id="SSF63712">
    <property type="entry name" value="Nicotinic receptor ligand binding domain-like"/>
    <property type="match status" value="1"/>
</dbReference>
<keyword evidence="4" id="KW-1003">Cell membrane</keyword>
<evidence type="ECO:0000256" key="8">
    <source>
        <dbReference type="ARBA" id="ARBA00023065"/>
    </source>
</evidence>
<comment type="similarity">
    <text evidence="11">Belongs to the ligand-gated ion channel (TC 1.A.9) family.</text>
</comment>
<dbReference type="Pfam" id="PF02931">
    <property type="entry name" value="Neur_chan_LBD"/>
    <property type="match status" value="1"/>
</dbReference>
<dbReference type="Proteomes" id="UP000440578">
    <property type="component" value="Unassembled WGS sequence"/>
</dbReference>
<evidence type="ECO:0000256" key="6">
    <source>
        <dbReference type="ARBA" id="ARBA00022729"/>
    </source>
</evidence>